<gene>
    <name evidence="1" type="ORF">TCLT_LOCUS3482</name>
</gene>
<dbReference type="AlphaFoldDB" id="A0A0N5CTD1"/>
<evidence type="ECO:0000313" key="3">
    <source>
        <dbReference type="WBParaSite" id="TCLT_0000349101-mRNA-1"/>
    </source>
</evidence>
<reference evidence="3" key="1">
    <citation type="submission" date="2017-02" db="UniProtKB">
        <authorList>
            <consortium name="WormBaseParasite"/>
        </authorList>
    </citation>
    <scope>IDENTIFICATION</scope>
</reference>
<keyword evidence="2" id="KW-1185">Reference proteome</keyword>
<protein>
    <submittedName>
        <fullName evidence="3">Transcriptional regulator</fullName>
    </submittedName>
</protein>
<evidence type="ECO:0000313" key="1">
    <source>
        <dbReference type="EMBL" id="VDM99980.1"/>
    </source>
</evidence>
<proteinExistence type="predicted"/>
<dbReference type="WBParaSite" id="TCLT_0000349101-mRNA-1">
    <property type="protein sequence ID" value="TCLT_0000349101-mRNA-1"/>
    <property type="gene ID" value="TCLT_0000349101"/>
</dbReference>
<name>A0A0N5CTD1_THECL</name>
<reference evidence="1 2" key="2">
    <citation type="submission" date="2018-11" db="EMBL/GenBank/DDBJ databases">
        <authorList>
            <consortium name="Pathogen Informatics"/>
        </authorList>
    </citation>
    <scope>NUCLEOTIDE SEQUENCE [LARGE SCALE GENOMIC DNA]</scope>
</reference>
<sequence length="51" mass="5960">MGMLLSPQPTIENFEQSLMLFSRIVDNDQPSIDEIFRYRLDIVLAEGLQFK</sequence>
<accession>A0A0N5CTD1</accession>
<evidence type="ECO:0000313" key="2">
    <source>
        <dbReference type="Proteomes" id="UP000276776"/>
    </source>
</evidence>
<dbReference type="Proteomes" id="UP000276776">
    <property type="component" value="Unassembled WGS sequence"/>
</dbReference>
<organism evidence="3">
    <name type="scientific">Thelazia callipaeda</name>
    <name type="common">Oriental eyeworm</name>
    <name type="synonym">Parasitic nematode</name>
    <dbReference type="NCBI Taxonomy" id="103827"/>
    <lineage>
        <taxon>Eukaryota</taxon>
        <taxon>Metazoa</taxon>
        <taxon>Ecdysozoa</taxon>
        <taxon>Nematoda</taxon>
        <taxon>Chromadorea</taxon>
        <taxon>Rhabditida</taxon>
        <taxon>Spirurina</taxon>
        <taxon>Spiruromorpha</taxon>
        <taxon>Thelazioidea</taxon>
        <taxon>Thelaziidae</taxon>
        <taxon>Thelazia</taxon>
    </lineage>
</organism>
<dbReference type="EMBL" id="UYYF01001578">
    <property type="protein sequence ID" value="VDM99980.1"/>
    <property type="molecule type" value="Genomic_DNA"/>
</dbReference>